<keyword evidence="1" id="KW-0812">Transmembrane</keyword>
<feature type="transmembrane region" description="Helical" evidence="1">
    <location>
        <begin position="302"/>
        <end position="325"/>
    </location>
</feature>
<dbReference type="RefSeq" id="WP_069961080.1">
    <property type="nucleotide sequence ID" value="NZ_CP016094.1"/>
</dbReference>
<keyword evidence="3" id="KW-1185">Reference proteome</keyword>
<dbReference type="Proteomes" id="UP000095228">
    <property type="component" value="Chromosome"/>
</dbReference>
<dbReference type="STRING" id="1838286.Verru16b_00808"/>
<feature type="transmembrane region" description="Helical" evidence="1">
    <location>
        <begin position="264"/>
        <end position="282"/>
    </location>
</feature>
<name>A0A1D8AS75_9BACT</name>
<feature type="transmembrane region" description="Helical" evidence="1">
    <location>
        <begin position="452"/>
        <end position="468"/>
    </location>
</feature>
<feature type="transmembrane region" description="Helical" evidence="1">
    <location>
        <begin position="87"/>
        <end position="106"/>
    </location>
</feature>
<feature type="transmembrane region" description="Helical" evidence="1">
    <location>
        <begin position="126"/>
        <end position="154"/>
    </location>
</feature>
<evidence type="ECO:0000313" key="2">
    <source>
        <dbReference type="EMBL" id="AOS43753.1"/>
    </source>
</evidence>
<dbReference type="PATRIC" id="fig|1838286.3.peg.816"/>
<keyword evidence="1" id="KW-1133">Transmembrane helix</keyword>
<dbReference type="Pfam" id="PF03806">
    <property type="entry name" value="ABG_transport"/>
    <property type="match status" value="1"/>
</dbReference>
<feature type="transmembrane region" description="Helical" evidence="1">
    <location>
        <begin position="216"/>
        <end position="234"/>
    </location>
</feature>
<dbReference type="EMBL" id="CP016094">
    <property type="protein sequence ID" value="AOS43753.1"/>
    <property type="molecule type" value="Genomic_DNA"/>
</dbReference>
<dbReference type="AlphaFoldDB" id="A0A1D8AS75"/>
<dbReference type="KEGG" id="obg:Verru16b_00808"/>
<dbReference type="InterPro" id="IPR004697">
    <property type="entry name" value="AbgT"/>
</dbReference>
<evidence type="ECO:0000256" key="1">
    <source>
        <dbReference type="SAM" id="Phobius"/>
    </source>
</evidence>
<reference evidence="2 3" key="1">
    <citation type="submission" date="2016-06" db="EMBL/GenBank/DDBJ databases">
        <title>Three novel species with peptidoglycan cell walls form the new genus Lacunisphaera gen. nov. in the family Opitutaceae of the verrucomicrobial subdivision 4.</title>
        <authorList>
            <person name="Rast P."/>
            <person name="Gloeckner I."/>
            <person name="Jogler M."/>
            <person name="Boedeker C."/>
            <person name="Jeske O."/>
            <person name="Wiegand S."/>
            <person name="Reinhardt R."/>
            <person name="Schumann P."/>
            <person name="Rohde M."/>
            <person name="Spring S."/>
            <person name="Gloeckner F.O."/>
            <person name="Jogler C."/>
        </authorList>
    </citation>
    <scope>NUCLEOTIDE SEQUENCE [LARGE SCALE GENOMIC DNA]</scope>
    <source>
        <strain evidence="2 3">IG16b</strain>
    </source>
</reference>
<dbReference type="GO" id="GO:0015558">
    <property type="term" value="F:secondary active p-aminobenzoyl-glutamate transmembrane transporter activity"/>
    <property type="evidence" value="ECO:0007669"/>
    <property type="project" value="InterPro"/>
</dbReference>
<organism evidence="2 3">
    <name type="scientific">Lacunisphaera limnophila</name>
    <dbReference type="NCBI Taxonomy" id="1838286"/>
    <lineage>
        <taxon>Bacteria</taxon>
        <taxon>Pseudomonadati</taxon>
        <taxon>Verrucomicrobiota</taxon>
        <taxon>Opitutia</taxon>
        <taxon>Opitutales</taxon>
        <taxon>Opitutaceae</taxon>
        <taxon>Lacunisphaera</taxon>
    </lineage>
</organism>
<proteinExistence type="predicted"/>
<keyword evidence="1" id="KW-0472">Membrane</keyword>
<dbReference type="PANTHER" id="PTHR30282">
    <property type="entry name" value="P-AMINOBENZOYL GLUTAMATE TRANSPORTER"/>
    <property type="match status" value="1"/>
</dbReference>
<dbReference type="PANTHER" id="PTHR30282:SF0">
    <property type="entry name" value="P-AMINOBENZOYL-GLUTAMATE TRANSPORT PROTEIN"/>
    <property type="match status" value="1"/>
</dbReference>
<dbReference type="OrthoDB" id="3314392at2"/>
<feature type="transmembrane region" description="Helical" evidence="1">
    <location>
        <begin position="390"/>
        <end position="407"/>
    </location>
</feature>
<accession>A0A1D8AS75</accession>
<gene>
    <name evidence="2" type="primary">abgT_1</name>
    <name evidence="2" type="ORF">Verru16b_00808</name>
</gene>
<evidence type="ECO:0000313" key="3">
    <source>
        <dbReference type="Proteomes" id="UP000095228"/>
    </source>
</evidence>
<dbReference type="GO" id="GO:1902604">
    <property type="term" value="P:p-aminobenzoyl-glutamate transmembrane transport"/>
    <property type="evidence" value="ECO:0007669"/>
    <property type="project" value="InterPro"/>
</dbReference>
<protein>
    <submittedName>
        <fullName evidence="2">p-aminobenzoyl-glutamate transport protein</fullName>
    </submittedName>
</protein>
<feature type="transmembrane region" description="Helical" evidence="1">
    <location>
        <begin position="166"/>
        <end position="196"/>
    </location>
</feature>
<sequence length="514" mass="54434">MTPSPAPVATSSWFQRFLTVIERLGNLLPNPSTLFALLAATVVVLSWIFSRMGVSAIHPATGQVVPVINLLNVEGLHRMLISVVPNFVGFPPLGTVLACLVGIAVAERTGLVTAGLRLIVLATPRRWLASIVVFGGILSHSGADVGYVLFIPLGAAMFHAVGRHPLAGLAAAFAGVSGGFSANIVLGTIDALLAGITQAAATVVRPGMLVNPAANWYFLIAASILITVVGTWVTEKIVEPRLGPYQGDAQAEEIKPLNAGEKRGLLYAVLATLAVTLVILWGTLTDGGFLLDPKNPTFLGSYFIKGLIFFIFFYGLVAGLAYGIGAGTIRNDNDVIRGMDASVSTMGSYIVMAFFASQFLAYFNWTNLGTVLAVKGAGLIKDMNLQDSPTLLMVSLVLFTATVNLVIGSASAKWTLLAPIFVPMFMLLGYTPELVQGAYRVGDSCTNIITPLNQYFPLILGFAVRYVPKTGIGTMLAMMLPYSIAFLIAWTLMLIAWIALGLPVGPGAGLFLPQ</sequence>
<feature type="transmembrane region" description="Helical" evidence="1">
    <location>
        <begin position="480"/>
        <end position="500"/>
    </location>
</feature>
<feature type="transmembrane region" description="Helical" evidence="1">
    <location>
        <begin position="414"/>
        <end position="432"/>
    </location>
</feature>
<feature type="transmembrane region" description="Helical" evidence="1">
    <location>
        <begin position="32"/>
        <end position="49"/>
    </location>
</feature>
<feature type="transmembrane region" description="Helical" evidence="1">
    <location>
        <begin position="346"/>
        <end position="365"/>
    </location>
</feature>